<dbReference type="GO" id="GO:0046872">
    <property type="term" value="F:metal ion binding"/>
    <property type="evidence" value="ECO:0007669"/>
    <property type="project" value="UniProtKB-KW"/>
</dbReference>
<gene>
    <name evidence="10" type="ORF">FHP08_17050</name>
</gene>
<feature type="compositionally biased region" description="Low complexity" evidence="8">
    <location>
        <begin position="469"/>
        <end position="485"/>
    </location>
</feature>
<dbReference type="InterPro" id="IPR017896">
    <property type="entry name" value="4Fe4S_Fe-S-bd"/>
</dbReference>
<dbReference type="Gene3D" id="3.40.50.10420">
    <property type="entry name" value="NagB/RpiA/CoA transferase-like"/>
    <property type="match status" value="1"/>
</dbReference>
<sequence>MQVQSMHFKPRSGQKLADVRLQNNLRKLSTKFVAGRAQAITELDDFEATRDDAVARRNLALADLDVWIERFEKAATARGTTVLFAETPAEASRLVVEIAKKHGVRKVTKSKSMVSEEMALNKALEAAGIQPVETDLGEYILQINDSEPPSHIIAPVVHKDKEEVSELFAKVHGKPKLTDITELTHEAREVLRPHFLSSDMGVSGGNFVIAETGSVALFTNEGNEGMCTILPKVHVAVTGIEKVLPTLDDLAAIARLLPRSATGQSISNYFSILTGTRGEGDSDGPEHSYVVLVDGGRSGLIGGEFQDMLRCIRCGACMNHCPVYQKIGGHAYGWVYPGPMGSVLTPSYVGIDKALDLPQASTLCGECHVVCPMKIPLPDLLRKLREKQFDRHLRPMTERLGLAAWAFAAKRPALYRPMVKVASRVLRWMGGDRHRLRSLPLAGGWTGTRDMPAPATATFKEQWQQRARGQSPGAPASSTAPAPQGETRPVASDVSPDADQRRD</sequence>
<dbReference type="InterPro" id="IPR024569">
    <property type="entry name" value="LutB_C"/>
</dbReference>
<evidence type="ECO:0000256" key="2">
    <source>
        <dbReference type="ARBA" id="ARBA00022485"/>
    </source>
</evidence>
<dbReference type="InterPro" id="IPR004452">
    <property type="entry name" value="LutB/LldF"/>
</dbReference>
<dbReference type="InterPro" id="IPR003741">
    <property type="entry name" value="LUD_dom"/>
</dbReference>
<keyword evidence="11" id="KW-1185">Reference proteome</keyword>
<comment type="caution">
    <text evidence="10">The sequence shown here is derived from an EMBL/GenBank/DDBJ whole genome shotgun (WGS) entry which is preliminary data.</text>
</comment>
<dbReference type="Pfam" id="PF02589">
    <property type="entry name" value="LUD_dom"/>
    <property type="match status" value="1"/>
</dbReference>
<protein>
    <submittedName>
        <fullName evidence="10">Iron-sulfur cluster-binding protein</fullName>
    </submittedName>
</protein>
<dbReference type="Pfam" id="PF13183">
    <property type="entry name" value="Fer4_8"/>
    <property type="match status" value="1"/>
</dbReference>
<dbReference type="InterPro" id="IPR037171">
    <property type="entry name" value="NagB/RpiA_transferase-like"/>
</dbReference>
<keyword evidence="5" id="KW-0249">Electron transport</keyword>
<evidence type="ECO:0000313" key="10">
    <source>
        <dbReference type="EMBL" id="TXL63546.1"/>
    </source>
</evidence>
<dbReference type="GO" id="GO:0006089">
    <property type="term" value="P:lactate metabolic process"/>
    <property type="evidence" value="ECO:0007669"/>
    <property type="project" value="InterPro"/>
</dbReference>
<evidence type="ECO:0000256" key="5">
    <source>
        <dbReference type="ARBA" id="ARBA00022982"/>
    </source>
</evidence>
<reference evidence="10 11" key="1">
    <citation type="submission" date="2019-06" db="EMBL/GenBank/DDBJ databases">
        <title>Quisquiliibacterium sp. nov., isolated from a maize field.</title>
        <authorList>
            <person name="Lin S.-Y."/>
            <person name="Tsai C.-F."/>
            <person name="Young C.-C."/>
        </authorList>
    </citation>
    <scope>NUCLEOTIDE SEQUENCE [LARGE SCALE GENOMIC DNA]</scope>
    <source>
        <strain evidence="10 11">CC-CFT501</strain>
    </source>
</reference>
<organism evidence="10 11">
    <name type="scientific">Zeimonas arvi</name>
    <dbReference type="NCBI Taxonomy" id="2498847"/>
    <lineage>
        <taxon>Bacteria</taxon>
        <taxon>Pseudomonadati</taxon>
        <taxon>Pseudomonadota</taxon>
        <taxon>Betaproteobacteria</taxon>
        <taxon>Burkholderiales</taxon>
        <taxon>Burkholderiaceae</taxon>
        <taxon>Zeimonas</taxon>
    </lineage>
</organism>
<dbReference type="PROSITE" id="PS00198">
    <property type="entry name" value="4FE4S_FER_1"/>
    <property type="match status" value="1"/>
</dbReference>
<dbReference type="PANTHER" id="PTHR47153:SF2">
    <property type="entry name" value="LACTATE UTILIZATION PROTEIN B"/>
    <property type="match status" value="1"/>
</dbReference>
<keyword evidence="1" id="KW-0813">Transport</keyword>
<evidence type="ECO:0000256" key="6">
    <source>
        <dbReference type="ARBA" id="ARBA00023004"/>
    </source>
</evidence>
<dbReference type="InterPro" id="IPR009051">
    <property type="entry name" value="Helical_ferredxn"/>
</dbReference>
<dbReference type="SUPFAM" id="SSF100950">
    <property type="entry name" value="NagB/RpiA/CoA transferase-like"/>
    <property type="match status" value="1"/>
</dbReference>
<dbReference type="AlphaFoldDB" id="A0A5C8NQX8"/>
<evidence type="ECO:0000256" key="7">
    <source>
        <dbReference type="ARBA" id="ARBA00023014"/>
    </source>
</evidence>
<dbReference type="PROSITE" id="PS51379">
    <property type="entry name" value="4FE4S_FER_2"/>
    <property type="match status" value="1"/>
</dbReference>
<feature type="region of interest" description="Disordered" evidence="8">
    <location>
        <begin position="458"/>
        <end position="503"/>
    </location>
</feature>
<dbReference type="Gene3D" id="1.10.1060.10">
    <property type="entry name" value="Alpha-helical ferredoxin"/>
    <property type="match status" value="1"/>
</dbReference>
<dbReference type="EMBL" id="VDUY01000008">
    <property type="protein sequence ID" value="TXL63546.1"/>
    <property type="molecule type" value="Genomic_DNA"/>
</dbReference>
<evidence type="ECO:0000313" key="11">
    <source>
        <dbReference type="Proteomes" id="UP000321548"/>
    </source>
</evidence>
<proteinExistence type="predicted"/>
<evidence type="ECO:0000256" key="8">
    <source>
        <dbReference type="SAM" id="MobiDB-lite"/>
    </source>
</evidence>
<keyword evidence="4" id="KW-0677">Repeat</keyword>
<dbReference type="NCBIfam" id="TIGR00273">
    <property type="entry name" value="LutB/LldF family L-lactate oxidation iron-sulfur protein"/>
    <property type="match status" value="1"/>
</dbReference>
<dbReference type="InterPro" id="IPR017900">
    <property type="entry name" value="4Fe4S_Fe_S_CS"/>
</dbReference>
<name>A0A5C8NQX8_9BURK</name>
<keyword evidence="2" id="KW-0004">4Fe-4S</keyword>
<evidence type="ECO:0000256" key="1">
    <source>
        <dbReference type="ARBA" id="ARBA00022448"/>
    </source>
</evidence>
<feature type="compositionally biased region" description="Polar residues" evidence="8">
    <location>
        <begin position="459"/>
        <end position="468"/>
    </location>
</feature>
<dbReference type="Proteomes" id="UP000321548">
    <property type="component" value="Unassembled WGS sequence"/>
</dbReference>
<dbReference type="InterPro" id="IPR024185">
    <property type="entry name" value="FTHF_cligase-like_sf"/>
</dbReference>
<keyword evidence="3" id="KW-0479">Metal-binding</keyword>
<evidence type="ECO:0000256" key="3">
    <source>
        <dbReference type="ARBA" id="ARBA00022723"/>
    </source>
</evidence>
<dbReference type="OrthoDB" id="5289041at2"/>
<keyword evidence="7" id="KW-0411">Iron-sulfur</keyword>
<dbReference type="SUPFAM" id="SSF46548">
    <property type="entry name" value="alpha-helical ferredoxin"/>
    <property type="match status" value="1"/>
</dbReference>
<dbReference type="GO" id="GO:0051539">
    <property type="term" value="F:4 iron, 4 sulfur cluster binding"/>
    <property type="evidence" value="ECO:0007669"/>
    <property type="project" value="UniProtKB-KW"/>
</dbReference>
<accession>A0A5C8NQX8</accession>
<evidence type="ECO:0000259" key="9">
    <source>
        <dbReference type="PROSITE" id="PS51379"/>
    </source>
</evidence>
<evidence type="ECO:0000256" key="4">
    <source>
        <dbReference type="ARBA" id="ARBA00022737"/>
    </source>
</evidence>
<keyword evidence="6" id="KW-0408">Iron</keyword>
<dbReference type="PANTHER" id="PTHR47153">
    <property type="entry name" value="LACTATE UTILIZATION PROTEIN B"/>
    <property type="match status" value="1"/>
</dbReference>
<feature type="domain" description="4Fe-4S ferredoxin-type" evidence="9">
    <location>
        <begin position="302"/>
        <end position="332"/>
    </location>
</feature>
<dbReference type="Pfam" id="PF11870">
    <property type="entry name" value="LutB_C"/>
    <property type="match status" value="1"/>
</dbReference>